<evidence type="ECO:0000259" key="1">
    <source>
        <dbReference type="SMART" id="SM00953"/>
    </source>
</evidence>
<feature type="domain" description="RES" evidence="1">
    <location>
        <begin position="43"/>
        <end position="189"/>
    </location>
</feature>
<dbReference type="EMBL" id="CP051685">
    <property type="protein sequence ID" value="QJD99200.1"/>
    <property type="molecule type" value="Genomic_DNA"/>
</dbReference>
<evidence type="ECO:0000313" key="2">
    <source>
        <dbReference type="EMBL" id="QJD99200.1"/>
    </source>
</evidence>
<dbReference type="Pfam" id="PF08808">
    <property type="entry name" value="RES"/>
    <property type="match status" value="1"/>
</dbReference>
<proteinExistence type="predicted"/>
<reference evidence="2 3" key="1">
    <citation type="submission" date="2020-04" db="EMBL/GenBank/DDBJ databases">
        <title>Genome sequencing of novel species.</title>
        <authorList>
            <person name="Heo J."/>
            <person name="Kim S.-J."/>
            <person name="Kim J.-S."/>
            <person name="Hong S.-B."/>
            <person name="Kwon S.-W."/>
        </authorList>
    </citation>
    <scope>NUCLEOTIDE SEQUENCE [LARGE SCALE GENOMIC DNA]</scope>
    <source>
        <strain evidence="2 3">GN2-R2</strain>
    </source>
</reference>
<dbReference type="KEGG" id="mfy:HH212_03410"/>
<keyword evidence="3" id="KW-1185">Reference proteome</keyword>
<dbReference type="Proteomes" id="UP000502415">
    <property type="component" value="Chromosome"/>
</dbReference>
<gene>
    <name evidence="2" type="ORF">HH212_03410</name>
</gene>
<accession>A0A7Z2ZR91</accession>
<dbReference type="InterPro" id="IPR014914">
    <property type="entry name" value="RES_dom"/>
</dbReference>
<organism evidence="2 3">
    <name type="scientific">Massilia forsythiae</name>
    <dbReference type="NCBI Taxonomy" id="2728020"/>
    <lineage>
        <taxon>Bacteria</taxon>
        <taxon>Pseudomonadati</taxon>
        <taxon>Pseudomonadota</taxon>
        <taxon>Betaproteobacteria</taxon>
        <taxon>Burkholderiales</taxon>
        <taxon>Oxalobacteraceae</taxon>
        <taxon>Telluria group</taxon>
        <taxon>Massilia</taxon>
    </lineage>
</organism>
<name>A0A7Z2ZR91_9BURK</name>
<dbReference type="AlphaFoldDB" id="A0A7Z2ZR91"/>
<evidence type="ECO:0000313" key="3">
    <source>
        <dbReference type="Proteomes" id="UP000502415"/>
    </source>
</evidence>
<protein>
    <submittedName>
        <fullName evidence="2">RES family NAD+ phosphorylase</fullName>
    </submittedName>
</protein>
<dbReference type="SMART" id="SM00953">
    <property type="entry name" value="RES"/>
    <property type="match status" value="1"/>
</dbReference>
<sequence length="222" mass="24148">MDEAAILPSGDLPPHDLHVSRTTWPQDCLFHRIHLERYGADAFNPGMLGNARFSPIQDAAGAPVPTLYGGASFVCAAMETVFHDVPFTAGFKTYDKAKLAGQVHSRLRPLRDLVLADLGSRTLRKLGVARNRLIDTDKDRYPVTRRWAAAIHAACPDVQGLCWTSRQDDSARAMVLFGDRIAPATLRREGATRSLTADPAAYGELLALAQQIGVDIVPGTMS</sequence>